<dbReference type="Proteomes" id="UP000827138">
    <property type="component" value="Chromosome"/>
</dbReference>
<evidence type="ECO:0000313" key="1">
    <source>
        <dbReference type="EMBL" id="QYX75135.1"/>
    </source>
</evidence>
<dbReference type="RefSeq" id="WP_220644309.1">
    <property type="nucleotide sequence ID" value="NZ_CP080647.1"/>
</dbReference>
<reference evidence="1 2" key="1">
    <citation type="submission" date="2021-08" db="EMBL/GenBank/DDBJ databases">
        <authorList>
            <person name="Ping M."/>
        </authorList>
    </citation>
    <scope>NUCLEOTIDE SEQUENCE [LARGE SCALE GENOMIC DNA]</scope>
    <source>
        <strain evidence="1 2">MG28</strain>
    </source>
</reference>
<accession>A0ABX8XHX3</accession>
<keyword evidence="2" id="KW-1185">Reference proteome</keyword>
<name>A0ABX8XHX3_9ACTN</name>
<organism evidence="1 2">
    <name type="scientific">Streptomyces akebiae</name>
    <dbReference type="NCBI Taxonomy" id="2865673"/>
    <lineage>
        <taxon>Bacteria</taxon>
        <taxon>Bacillati</taxon>
        <taxon>Actinomycetota</taxon>
        <taxon>Actinomycetes</taxon>
        <taxon>Kitasatosporales</taxon>
        <taxon>Streptomycetaceae</taxon>
        <taxon>Streptomyces</taxon>
    </lineage>
</organism>
<evidence type="ECO:0000313" key="2">
    <source>
        <dbReference type="Proteomes" id="UP000827138"/>
    </source>
</evidence>
<protein>
    <recommendedName>
        <fullName evidence="3">Tetratricopeptide repeat protein</fullName>
    </recommendedName>
</protein>
<proteinExistence type="predicted"/>
<sequence>MAYGELDDSDGVVGQAAAAVAEVADHGSTEALYRLAVMRQEAGDREGAETLARMP</sequence>
<gene>
    <name evidence="1" type="ORF">K1J60_00155</name>
</gene>
<dbReference type="EMBL" id="CP080647">
    <property type="protein sequence ID" value="QYX75135.1"/>
    <property type="molecule type" value="Genomic_DNA"/>
</dbReference>
<evidence type="ECO:0008006" key="3">
    <source>
        <dbReference type="Google" id="ProtNLM"/>
    </source>
</evidence>